<dbReference type="InterPro" id="IPR053135">
    <property type="entry name" value="AKR2_Oxidoreductase"/>
</dbReference>
<reference evidence="5 6" key="1">
    <citation type="submission" date="2014-02" db="EMBL/GenBank/DDBJ databases">
        <title>Kosmotoga genome sequencing.</title>
        <authorList>
            <person name="Pollo S.M."/>
            <person name="Charchuk R."/>
            <person name="Nesbo C.L."/>
        </authorList>
    </citation>
    <scope>NUCLEOTIDE SEQUENCE [LARGE SCALE GENOMIC DNA]</scope>
    <source>
        <strain evidence="5 6">S304</strain>
    </source>
</reference>
<evidence type="ECO:0000256" key="3">
    <source>
        <dbReference type="ARBA" id="ARBA00023014"/>
    </source>
</evidence>
<dbReference type="GO" id="GO:0046872">
    <property type="term" value="F:metal ion binding"/>
    <property type="evidence" value="ECO:0007669"/>
    <property type="project" value="UniProtKB-KW"/>
</dbReference>
<dbReference type="Proteomes" id="UP000077339">
    <property type="component" value="Unassembled WGS sequence"/>
</dbReference>
<proteinExistence type="predicted"/>
<evidence type="ECO:0000313" key="5">
    <source>
        <dbReference type="EMBL" id="OAA29938.1"/>
    </source>
</evidence>
<dbReference type="PATRIC" id="fig|1453497.3.peg.266"/>
<evidence type="ECO:0000313" key="6">
    <source>
        <dbReference type="Proteomes" id="UP000077339"/>
    </source>
</evidence>
<dbReference type="PANTHER" id="PTHR43312:SF1">
    <property type="entry name" value="NADP-DEPENDENT OXIDOREDUCTASE DOMAIN-CONTAINING PROTEIN"/>
    <property type="match status" value="1"/>
</dbReference>
<dbReference type="SUPFAM" id="SSF51430">
    <property type="entry name" value="NAD(P)-linked oxidoreductase"/>
    <property type="match status" value="1"/>
</dbReference>
<dbReference type="InterPro" id="IPR036812">
    <property type="entry name" value="NAD(P)_OxRdtase_dom_sf"/>
</dbReference>
<comment type="caution">
    <text evidence="5">The sequence shown here is derived from an EMBL/GenBank/DDBJ whole genome shotgun (WGS) entry which is preliminary data.</text>
</comment>
<dbReference type="InterPro" id="IPR023210">
    <property type="entry name" value="NADP_OxRdtase_dom"/>
</dbReference>
<dbReference type="Pfam" id="PF00248">
    <property type="entry name" value="Aldo_ket_red"/>
    <property type="match status" value="1"/>
</dbReference>
<dbReference type="PANTHER" id="PTHR43312">
    <property type="entry name" value="D-THREO-ALDOSE 1-DEHYDROGENASE"/>
    <property type="match status" value="1"/>
</dbReference>
<dbReference type="RefSeq" id="WP_068347919.1">
    <property type="nucleotide sequence ID" value="NZ_JFHK01000016.1"/>
</dbReference>
<organism evidence="5 6">
    <name type="scientific">Kosmotoga arenicorallina S304</name>
    <dbReference type="NCBI Taxonomy" id="1453497"/>
    <lineage>
        <taxon>Bacteria</taxon>
        <taxon>Thermotogati</taxon>
        <taxon>Thermotogota</taxon>
        <taxon>Thermotogae</taxon>
        <taxon>Kosmotogales</taxon>
        <taxon>Kosmotogaceae</taxon>
        <taxon>Kosmotoga</taxon>
    </lineage>
</organism>
<keyword evidence="6" id="KW-1185">Reference proteome</keyword>
<dbReference type="Gene3D" id="3.20.20.100">
    <property type="entry name" value="NADP-dependent oxidoreductase domain"/>
    <property type="match status" value="1"/>
</dbReference>
<dbReference type="InterPro" id="IPR017896">
    <property type="entry name" value="4Fe4S_Fe-S-bd"/>
</dbReference>
<dbReference type="GO" id="GO:0051536">
    <property type="term" value="F:iron-sulfur cluster binding"/>
    <property type="evidence" value="ECO:0007669"/>
    <property type="project" value="UniProtKB-KW"/>
</dbReference>
<feature type="domain" description="4Fe-4S ferredoxin-type" evidence="4">
    <location>
        <begin position="325"/>
        <end position="353"/>
    </location>
</feature>
<dbReference type="PROSITE" id="PS51379">
    <property type="entry name" value="4FE4S_FER_2"/>
    <property type="match status" value="1"/>
</dbReference>
<dbReference type="EMBL" id="JFHK01000016">
    <property type="protein sequence ID" value="OAA29938.1"/>
    <property type="molecule type" value="Genomic_DNA"/>
</dbReference>
<evidence type="ECO:0000256" key="1">
    <source>
        <dbReference type="ARBA" id="ARBA00022723"/>
    </source>
</evidence>
<keyword evidence="2" id="KW-0408">Iron</keyword>
<evidence type="ECO:0000259" key="4">
    <source>
        <dbReference type="PROSITE" id="PS51379"/>
    </source>
</evidence>
<dbReference type="InterPro" id="IPR009051">
    <property type="entry name" value="Helical_ferredxn"/>
</dbReference>
<accession>A0A176K056</accession>
<name>A0A176K056_9BACT</name>
<keyword evidence="1" id="KW-0479">Metal-binding</keyword>
<dbReference type="PROSITE" id="PS00198">
    <property type="entry name" value="4FE4S_FER_1"/>
    <property type="match status" value="1"/>
</dbReference>
<evidence type="ECO:0000256" key="2">
    <source>
        <dbReference type="ARBA" id="ARBA00023004"/>
    </source>
</evidence>
<dbReference type="InterPro" id="IPR017900">
    <property type="entry name" value="4Fe4S_Fe_S_CS"/>
</dbReference>
<keyword evidence="3" id="KW-0411">Iron-sulfur</keyword>
<sequence>MEYRKLGKTGLELSLLGLGGFHLLEITLDKIRKLVKAYLDAGGNYFETAHAYGDGESERKLSRVLPSSGVIVATKTGKRTASEAKREILKSLKNLNRKHVDIIFLHAVTDDKDWDRIISSGGAIEALEWAKVEGLVRFVGITSHGYGGTLLRALKEYPFDLFMTQFNYYDRFNFPEIETKVLPFALSNSIGVLAMKPFADGFLFRSVERALRYVRTLPVSCIVSGINSADQLKKDLEILELPAYNELELAELQRNAPELGNYVCRLCLECLPCPEGINIPSFFLAEGRFDRQMLNGEYEDVQDYVLRDRLAHWFQSEEQAKLEYKALYPGVDTCTECGICSQRCPYNIDIPKKLKIVKSKFERGYIW</sequence>
<dbReference type="Gene3D" id="1.10.1060.10">
    <property type="entry name" value="Alpha-helical ferredoxin"/>
    <property type="match status" value="1"/>
</dbReference>
<dbReference type="AlphaFoldDB" id="A0A176K056"/>
<gene>
    <name evidence="5" type="ORF">AT15_01280</name>
</gene>
<dbReference type="SUPFAM" id="SSF46548">
    <property type="entry name" value="alpha-helical ferredoxin"/>
    <property type="match status" value="1"/>
</dbReference>
<dbReference type="OrthoDB" id="9773828at2"/>
<protein>
    <submittedName>
        <fullName evidence="5">Aldo/keto reductase</fullName>
    </submittedName>
</protein>
<dbReference type="CDD" id="cd19100">
    <property type="entry name" value="AKR_unchar"/>
    <property type="match status" value="1"/>
</dbReference>
<dbReference type="STRING" id="1453497.AT15_01280"/>